<dbReference type="Gene3D" id="1.20.1070.10">
    <property type="entry name" value="Rhodopsin 7-helix transmembrane proteins"/>
    <property type="match status" value="1"/>
</dbReference>
<feature type="compositionally biased region" description="Low complexity" evidence="1">
    <location>
        <begin position="849"/>
        <end position="866"/>
    </location>
</feature>
<dbReference type="PANTHER" id="PTHR31787:SF3">
    <property type="entry name" value="FRIZZLED AND SMOOTHENED-LIKE PROTEIN H"/>
    <property type="match status" value="1"/>
</dbReference>
<keyword evidence="3" id="KW-0732">Signal</keyword>
<feature type="compositionally biased region" description="Low complexity" evidence="1">
    <location>
        <begin position="900"/>
        <end position="917"/>
    </location>
</feature>
<reference evidence="4" key="1">
    <citation type="journal article" date="2020" name="Fungal Divers.">
        <title>Resolving the Mortierellaceae phylogeny through synthesis of multi-gene phylogenetics and phylogenomics.</title>
        <authorList>
            <person name="Vandepol N."/>
            <person name="Liber J."/>
            <person name="Desiro A."/>
            <person name="Na H."/>
            <person name="Kennedy M."/>
            <person name="Barry K."/>
            <person name="Grigoriev I.V."/>
            <person name="Miller A.N."/>
            <person name="O'Donnell K."/>
            <person name="Stajich J.E."/>
            <person name="Bonito G."/>
        </authorList>
    </citation>
    <scope>NUCLEOTIDE SEQUENCE</scope>
    <source>
        <strain evidence="4">REB-010B</strain>
    </source>
</reference>
<name>A0A9P6RX96_9FUNG</name>
<accession>A0A9P6RX96</accession>
<comment type="caution">
    <text evidence="4">The sequence shown here is derived from an EMBL/GenBank/DDBJ whole genome shotgun (WGS) entry which is preliminary data.</text>
</comment>
<evidence type="ECO:0000313" key="4">
    <source>
        <dbReference type="EMBL" id="KAG0328487.1"/>
    </source>
</evidence>
<sequence length="1010" mass="110063">MTPERCALSRARPLIATLLLLLATLLAPTASADTNLPDSNVAMIPIPPMAPTMAKILATNTPAPPPATVTLMPPDITTSSLPTTTMTTTTKIMTTTTAKLVFVIPTPKPTPTSNIYAGSTNLTLAILTCPPPLLLNVNNLTSTSCEGDCCIPCPASIIFYEPGQMERVYTITCIFRAISAVACGFLAAAYWILPSKRKHPHVIVLLFATATVPWEGLGTAWLFKREQLLCKSIYEIATMTNSWLCAIQGITLQYLVLGTLCLGFLLILNLHVMTIYRSSLIQRNMSRLLVLAALAPLASVVPVAVKRQIMNPGFGSICFTGPAIADHFFFIPMSVIVVMAIFLHVGTIAFLIKNSIQANVSVSDSPTQGIANPNMPTTRQRRLQTARDISMLLRQQWRPGLFALCLLIIDGIYWLFYFQDAKKVINVTPQTPWFKIWEKCLTQQTNISIESGILSLKNPTLDQIQAAGTEAQKVCAAVAAPFIPNFTWAALTDIVPAMFGLIVFAIFGSRMELWFDVRVRLFGRRGLRNNKPRFEIDNYVSNGYAFKNGSFAVNGSSYNGSTRSYGRGRDEDSIKYVMAEITKENQEKLALFQQEREQQALRENKQPQAPPRPRHNFDEYVGGGGPVQTPASKLYNSQRTSTPVFGGSIPRKSLARNASVESREPNTALSKDMTTDSWGPAESNLAVPAPAAYRLYTPEPWKPINLSDNSQTNSRSGTPQNQSHLNSADNSRVGTPLNGSNEHVSIPQLRIDTKNVNPPSPRHSRSQSQQTLVQVSPAGDRNFYNAVDIEGFPRSLTTPPPPSYKPNSAGVGSFSSGSPLKYSNSNGSIGGRGSFSAGGPLKYSGSGGSSRTVMNNNNNSPVSTSPLSKIDYTPHTSYKSPDVDSFSAGGPLKYSGSGGSSRSVMNNYNNNSNNNNSPVATSPLSKIEYIPHTSYKSPDVDPQLAVVGEASRVQLNYQVGSGSRQPSLEQQQQLVSPQRSKPVVLPFEQRNTNMTANPMDRPTQNRRRLS</sequence>
<keyword evidence="2" id="KW-0812">Transmembrane</keyword>
<proteinExistence type="predicted"/>
<keyword evidence="5" id="KW-1185">Reference proteome</keyword>
<feature type="region of interest" description="Disordered" evidence="1">
    <location>
        <begin position="791"/>
        <end position="812"/>
    </location>
</feature>
<feature type="compositionally biased region" description="Basic and acidic residues" evidence="1">
    <location>
        <begin position="595"/>
        <end position="605"/>
    </location>
</feature>
<dbReference type="OrthoDB" id="26203at2759"/>
<evidence type="ECO:0000256" key="1">
    <source>
        <dbReference type="SAM" id="MobiDB-lite"/>
    </source>
</evidence>
<feature type="transmembrane region" description="Helical" evidence="2">
    <location>
        <begin position="174"/>
        <end position="193"/>
    </location>
</feature>
<feature type="compositionally biased region" description="Polar residues" evidence="1">
    <location>
        <begin position="706"/>
        <end position="743"/>
    </location>
</feature>
<gene>
    <name evidence="4" type="ORF">BGZ99_005182</name>
</gene>
<feature type="transmembrane region" description="Helical" evidence="2">
    <location>
        <begin position="202"/>
        <end position="223"/>
    </location>
</feature>
<keyword evidence="2" id="KW-0472">Membrane</keyword>
<dbReference type="AlphaFoldDB" id="A0A9P6RX96"/>
<feature type="transmembrane region" description="Helical" evidence="2">
    <location>
        <begin position="494"/>
        <end position="515"/>
    </location>
</feature>
<feature type="region of interest" description="Disordered" evidence="1">
    <location>
        <begin position="960"/>
        <end position="1010"/>
    </location>
</feature>
<dbReference type="Proteomes" id="UP000738325">
    <property type="component" value="Unassembled WGS sequence"/>
</dbReference>
<organism evidence="4 5">
    <name type="scientific">Dissophora globulifera</name>
    <dbReference type="NCBI Taxonomy" id="979702"/>
    <lineage>
        <taxon>Eukaryota</taxon>
        <taxon>Fungi</taxon>
        <taxon>Fungi incertae sedis</taxon>
        <taxon>Mucoromycota</taxon>
        <taxon>Mortierellomycotina</taxon>
        <taxon>Mortierellomycetes</taxon>
        <taxon>Mortierellales</taxon>
        <taxon>Mortierellaceae</taxon>
        <taxon>Dissophora</taxon>
    </lineage>
</organism>
<feature type="region of interest" description="Disordered" evidence="1">
    <location>
        <begin position="638"/>
        <end position="683"/>
    </location>
</feature>
<dbReference type="PANTHER" id="PTHR31787">
    <property type="entry name" value="G-PROTEIN-COUPLED RECEPTOR GPCR FAMILY PROTEIN"/>
    <property type="match status" value="1"/>
</dbReference>
<feature type="region of interest" description="Disordered" evidence="1">
    <location>
        <begin position="704"/>
        <end position="774"/>
    </location>
</feature>
<feature type="signal peptide" evidence="3">
    <location>
        <begin position="1"/>
        <end position="32"/>
    </location>
</feature>
<keyword evidence="2" id="KW-1133">Transmembrane helix</keyword>
<feature type="transmembrane region" description="Helical" evidence="2">
    <location>
        <begin position="252"/>
        <end position="276"/>
    </location>
</feature>
<evidence type="ECO:0000256" key="3">
    <source>
        <dbReference type="SAM" id="SignalP"/>
    </source>
</evidence>
<feature type="transmembrane region" description="Helical" evidence="2">
    <location>
        <begin position="288"/>
        <end position="305"/>
    </location>
</feature>
<evidence type="ECO:0000313" key="5">
    <source>
        <dbReference type="Proteomes" id="UP000738325"/>
    </source>
</evidence>
<dbReference type="EMBL" id="JAAAIP010000033">
    <property type="protein sequence ID" value="KAG0328487.1"/>
    <property type="molecule type" value="Genomic_DNA"/>
</dbReference>
<feature type="transmembrane region" description="Helical" evidence="2">
    <location>
        <begin position="329"/>
        <end position="352"/>
    </location>
</feature>
<feature type="region of interest" description="Disordered" evidence="1">
    <location>
        <begin position="595"/>
        <end position="617"/>
    </location>
</feature>
<evidence type="ECO:0000256" key="2">
    <source>
        <dbReference type="SAM" id="Phobius"/>
    </source>
</evidence>
<feature type="transmembrane region" description="Helical" evidence="2">
    <location>
        <begin position="400"/>
        <end position="418"/>
    </location>
</feature>
<feature type="chain" id="PRO_5040502951" description="G-protein coupled receptors family 2 profile 2 domain-containing protein" evidence="3">
    <location>
        <begin position="33"/>
        <end position="1010"/>
    </location>
</feature>
<feature type="region of interest" description="Disordered" evidence="1">
    <location>
        <begin position="840"/>
        <end position="920"/>
    </location>
</feature>
<dbReference type="InterPro" id="IPR050949">
    <property type="entry name" value="GPCR_Fz/Smo-like"/>
</dbReference>
<feature type="compositionally biased region" description="Polar residues" evidence="1">
    <location>
        <begin position="960"/>
        <end position="979"/>
    </location>
</feature>
<evidence type="ECO:0008006" key="6">
    <source>
        <dbReference type="Google" id="ProtNLM"/>
    </source>
</evidence>
<protein>
    <recommendedName>
        <fullName evidence="6">G-protein coupled receptors family 2 profile 2 domain-containing protein</fullName>
    </recommendedName>
</protein>